<dbReference type="SUPFAM" id="SSF53850">
    <property type="entry name" value="Periplasmic binding protein-like II"/>
    <property type="match status" value="1"/>
</dbReference>
<organism evidence="5 6">
    <name type="scientific">Thalassovita gelatinovora</name>
    <name type="common">Thalassobius gelatinovorus</name>
    <dbReference type="NCBI Taxonomy" id="53501"/>
    <lineage>
        <taxon>Bacteria</taxon>
        <taxon>Pseudomonadati</taxon>
        <taxon>Pseudomonadota</taxon>
        <taxon>Alphaproteobacteria</taxon>
        <taxon>Rhodobacterales</taxon>
        <taxon>Roseobacteraceae</taxon>
        <taxon>Thalassovita</taxon>
    </lineage>
</organism>
<feature type="chain" id="PRO_5006062238" evidence="4">
    <location>
        <begin position="24"/>
        <end position="353"/>
    </location>
</feature>
<name>A0A0P1F3P4_THAGE</name>
<dbReference type="AlphaFoldDB" id="A0A0P1F3P4"/>
<reference evidence="5 6" key="1">
    <citation type="submission" date="2015-09" db="EMBL/GenBank/DDBJ databases">
        <authorList>
            <consortium name="Swine Surveillance"/>
        </authorList>
    </citation>
    <scope>NUCLEOTIDE SEQUENCE [LARGE SCALE GENOMIC DNA]</scope>
    <source>
        <strain evidence="5 6">CECT 4357</strain>
    </source>
</reference>
<proteinExistence type="predicted"/>
<keyword evidence="2 4" id="KW-0732">Signal</keyword>
<evidence type="ECO:0000256" key="2">
    <source>
        <dbReference type="ARBA" id="ARBA00022729"/>
    </source>
</evidence>
<dbReference type="InterPro" id="IPR018389">
    <property type="entry name" value="DctP_fam"/>
</dbReference>
<dbReference type="Gene3D" id="3.40.190.170">
    <property type="entry name" value="Bacterial extracellular solute-binding protein, family 7"/>
    <property type="match status" value="1"/>
</dbReference>
<dbReference type="Proteomes" id="UP000051587">
    <property type="component" value="Unassembled WGS sequence"/>
</dbReference>
<dbReference type="EMBL" id="CYSA01000001">
    <property type="protein sequence ID" value="CUH62325.1"/>
    <property type="molecule type" value="Genomic_DNA"/>
</dbReference>
<protein>
    <submittedName>
        <fullName evidence="5">C4-dicarboxylate-binding periplasmic protein</fullName>
    </submittedName>
</protein>
<dbReference type="GO" id="GO:0042597">
    <property type="term" value="C:periplasmic space"/>
    <property type="evidence" value="ECO:0007669"/>
    <property type="project" value="UniProtKB-SubCell"/>
</dbReference>
<dbReference type="NCBIfam" id="NF037995">
    <property type="entry name" value="TRAP_S1"/>
    <property type="match status" value="1"/>
</dbReference>
<accession>A0A0P1F3P4</accession>
<dbReference type="STRING" id="53501.SAMN04488043_11814"/>
<sequence>MLNKAKMSRVGAAIAIASTAATSAPAEIQSVDLNVLGSVSFLSSYENYEQAFWNDRLPAASNGRIKAVVRGFDQMGLKGGEVLRLTGQGVVDISTTVLGYTASDDPRNEAADLAGLAPTVEAAHAIAEAYEPVLDSYFTEKYGVKVLATWPYPAQVFYCNTEIKDLSDIAGKKVRTGNRTLSEFVSALGGTGVTMAFADVIPALQTGVVDCAITGTLSGNSAKWFEVSTHLYALPVGWSTMVTAANLKFWNRLNPETQTFLQTELKALEDEIWVGAGQETQDGINCNVGADPCTVGVKADMTLVPVSEADRDLLDKITSDVILPKWAARCGADCVAEFNQTIGPVIGIKTEIN</sequence>
<feature type="signal peptide" evidence="4">
    <location>
        <begin position="1"/>
        <end position="23"/>
    </location>
</feature>
<dbReference type="InterPro" id="IPR038404">
    <property type="entry name" value="TRAP_DctP_sf"/>
</dbReference>
<dbReference type="PANTHER" id="PTHR33376">
    <property type="match status" value="1"/>
</dbReference>
<keyword evidence="6" id="KW-1185">Reference proteome</keyword>
<dbReference type="Pfam" id="PF03480">
    <property type="entry name" value="DctP"/>
    <property type="match status" value="1"/>
</dbReference>
<keyword evidence="3" id="KW-0574">Periplasm</keyword>
<evidence type="ECO:0000313" key="5">
    <source>
        <dbReference type="EMBL" id="CUH62325.1"/>
    </source>
</evidence>
<dbReference type="PANTHER" id="PTHR33376:SF4">
    <property type="entry name" value="SIALIC ACID-BINDING PERIPLASMIC PROTEIN SIAP"/>
    <property type="match status" value="1"/>
</dbReference>
<evidence type="ECO:0000256" key="1">
    <source>
        <dbReference type="ARBA" id="ARBA00004418"/>
    </source>
</evidence>
<dbReference type="GO" id="GO:0055085">
    <property type="term" value="P:transmembrane transport"/>
    <property type="evidence" value="ECO:0007669"/>
    <property type="project" value="InterPro"/>
</dbReference>
<evidence type="ECO:0000313" key="6">
    <source>
        <dbReference type="Proteomes" id="UP000051587"/>
    </source>
</evidence>
<evidence type="ECO:0000256" key="4">
    <source>
        <dbReference type="SAM" id="SignalP"/>
    </source>
</evidence>
<evidence type="ECO:0000256" key="3">
    <source>
        <dbReference type="ARBA" id="ARBA00022764"/>
    </source>
</evidence>
<dbReference type="CDD" id="cd13602">
    <property type="entry name" value="PBP2_TRAP_BpDctp6_7"/>
    <property type="match status" value="1"/>
</dbReference>
<gene>
    <name evidence="5" type="primary">dctP_1</name>
    <name evidence="5" type="ORF">TG4357_00013</name>
</gene>
<comment type="subcellular location">
    <subcellularLocation>
        <location evidence="1">Periplasm</location>
    </subcellularLocation>
</comment>